<protein>
    <submittedName>
        <fullName evidence="1">Uncharacterized protein</fullName>
    </submittedName>
</protein>
<evidence type="ECO:0000313" key="2">
    <source>
        <dbReference type="Proteomes" id="UP000241546"/>
    </source>
</evidence>
<dbReference type="AlphaFoldDB" id="A0A2T4B6L9"/>
<dbReference type="GeneID" id="36606351"/>
<organism evidence="1 2">
    <name type="scientific">Trichoderma citrinoviride</name>
    <dbReference type="NCBI Taxonomy" id="58853"/>
    <lineage>
        <taxon>Eukaryota</taxon>
        <taxon>Fungi</taxon>
        <taxon>Dikarya</taxon>
        <taxon>Ascomycota</taxon>
        <taxon>Pezizomycotina</taxon>
        <taxon>Sordariomycetes</taxon>
        <taxon>Hypocreomycetidae</taxon>
        <taxon>Hypocreales</taxon>
        <taxon>Hypocreaceae</taxon>
        <taxon>Trichoderma</taxon>
    </lineage>
</organism>
<evidence type="ECO:0000313" key="1">
    <source>
        <dbReference type="EMBL" id="PTB64972.1"/>
    </source>
</evidence>
<gene>
    <name evidence="1" type="ORF">BBK36DRAFT_5433</name>
</gene>
<keyword evidence="2" id="KW-1185">Reference proteome</keyword>
<reference evidence="2" key="1">
    <citation type="submission" date="2016-07" db="EMBL/GenBank/DDBJ databases">
        <title>Multiple horizontal gene transfer events from other fungi enriched the ability of initially mycotrophic Trichoderma (Ascomycota) to feed on dead plant biomass.</title>
        <authorList>
            <consortium name="DOE Joint Genome Institute"/>
            <person name="Atanasova L."/>
            <person name="Chenthamara K."/>
            <person name="Zhang J."/>
            <person name="Grujic M."/>
            <person name="Henrissat B."/>
            <person name="Kuo A."/>
            <person name="Aerts A."/>
            <person name="Salamov A."/>
            <person name="Lipzen A."/>
            <person name="Labutti K."/>
            <person name="Barry K."/>
            <person name="Miao Y."/>
            <person name="Rahimi M.J."/>
            <person name="Shen Q."/>
            <person name="Grigoriev I.V."/>
            <person name="Kubicek C.P."/>
            <person name="Druzhinina I.S."/>
        </authorList>
    </citation>
    <scope>NUCLEOTIDE SEQUENCE [LARGE SCALE GENOMIC DNA]</scope>
    <source>
        <strain evidence="2">TUCIM 6016</strain>
    </source>
</reference>
<sequence>MAPATAVPVTAAKAMECTPFPSTMIEYSSAFKQPKPPSVHPEFTTNFVQHKWDETLSHIMTGYIDNSPTNKIVRVVEAYDDAPASSVFNYANVTTDGLVDNFMTIYNGTKPYL</sequence>
<dbReference type="OrthoDB" id="3535343at2759"/>
<proteinExistence type="predicted"/>
<dbReference type="Proteomes" id="UP000241546">
    <property type="component" value="Unassembled WGS sequence"/>
</dbReference>
<name>A0A2T4B6L9_9HYPO</name>
<dbReference type="EMBL" id="KZ680215">
    <property type="protein sequence ID" value="PTB64972.1"/>
    <property type="molecule type" value="Genomic_DNA"/>
</dbReference>
<accession>A0A2T4B6L9</accession>
<dbReference type="RefSeq" id="XP_024748292.1">
    <property type="nucleotide sequence ID" value="XM_024898233.1"/>
</dbReference>